<keyword evidence="1" id="KW-1133">Transmembrane helix</keyword>
<dbReference type="Proteomes" id="UP000886520">
    <property type="component" value="Chromosome 13"/>
</dbReference>
<reference evidence="2" key="1">
    <citation type="submission" date="2021-01" db="EMBL/GenBank/DDBJ databases">
        <title>Adiantum capillus-veneris genome.</title>
        <authorList>
            <person name="Fang Y."/>
            <person name="Liao Q."/>
        </authorList>
    </citation>
    <scope>NUCLEOTIDE SEQUENCE</scope>
    <source>
        <strain evidence="2">H3</strain>
        <tissue evidence="2">Leaf</tissue>
    </source>
</reference>
<comment type="caution">
    <text evidence="2">The sequence shown here is derived from an EMBL/GenBank/DDBJ whole genome shotgun (WGS) entry which is preliminary data.</text>
</comment>
<proteinExistence type="predicted"/>
<keyword evidence="1" id="KW-0472">Membrane</keyword>
<sequence>MATRSLSVVGFSGHGALVCWWQLQFSAWETWAYLLFFSMVVASSRHGSASASGSGIDVVPRMALGDGEFGPLPFGAICSFIFGFILPFLHVLVV</sequence>
<name>A0A9D4ZDC9_ADICA</name>
<evidence type="ECO:0000256" key="1">
    <source>
        <dbReference type="SAM" id="Phobius"/>
    </source>
</evidence>
<feature type="transmembrane region" description="Helical" evidence="1">
    <location>
        <begin position="72"/>
        <end position="93"/>
    </location>
</feature>
<keyword evidence="1" id="KW-0812">Transmembrane</keyword>
<gene>
    <name evidence="2" type="ORF">GOP47_0013584</name>
</gene>
<protein>
    <submittedName>
        <fullName evidence="2">Uncharacterized protein</fullName>
    </submittedName>
</protein>
<dbReference type="AlphaFoldDB" id="A0A9D4ZDC9"/>
<organism evidence="2 3">
    <name type="scientific">Adiantum capillus-veneris</name>
    <name type="common">Maidenhair fern</name>
    <dbReference type="NCBI Taxonomy" id="13818"/>
    <lineage>
        <taxon>Eukaryota</taxon>
        <taxon>Viridiplantae</taxon>
        <taxon>Streptophyta</taxon>
        <taxon>Embryophyta</taxon>
        <taxon>Tracheophyta</taxon>
        <taxon>Polypodiopsida</taxon>
        <taxon>Polypodiidae</taxon>
        <taxon>Polypodiales</taxon>
        <taxon>Pteridineae</taxon>
        <taxon>Pteridaceae</taxon>
        <taxon>Vittarioideae</taxon>
        <taxon>Adiantum</taxon>
    </lineage>
</organism>
<accession>A0A9D4ZDC9</accession>
<dbReference type="EMBL" id="JABFUD020000013">
    <property type="protein sequence ID" value="KAI5071333.1"/>
    <property type="molecule type" value="Genomic_DNA"/>
</dbReference>
<evidence type="ECO:0000313" key="2">
    <source>
        <dbReference type="EMBL" id="KAI5071333.1"/>
    </source>
</evidence>
<keyword evidence="3" id="KW-1185">Reference proteome</keyword>
<evidence type="ECO:0000313" key="3">
    <source>
        <dbReference type="Proteomes" id="UP000886520"/>
    </source>
</evidence>